<feature type="transmembrane region" description="Helical" evidence="1">
    <location>
        <begin position="84"/>
        <end position="102"/>
    </location>
</feature>
<proteinExistence type="predicted"/>
<comment type="caution">
    <text evidence="2">The sequence shown here is derived from an EMBL/GenBank/DDBJ whole genome shotgun (WGS) entry which is preliminary data.</text>
</comment>
<evidence type="ECO:0000256" key="1">
    <source>
        <dbReference type="SAM" id="Phobius"/>
    </source>
</evidence>
<keyword evidence="1" id="KW-1133">Transmembrane helix</keyword>
<keyword evidence="3" id="KW-1185">Reference proteome</keyword>
<evidence type="ECO:0000313" key="3">
    <source>
        <dbReference type="Proteomes" id="UP001598138"/>
    </source>
</evidence>
<gene>
    <name evidence="2" type="ORF">U0R10_04585</name>
</gene>
<keyword evidence="1" id="KW-0472">Membrane</keyword>
<organism evidence="2 3">
    <name type="scientific">Aquirufa avitistagni</name>
    <dbReference type="NCBI Taxonomy" id="3104728"/>
    <lineage>
        <taxon>Bacteria</taxon>
        <taxon>Pseudomonadati</taxon>
        <taxon>Bacteroidota</taxon>
        <taxon>Cytophagia</taxon>
        <taxon>Cytophagales</taxon>
        <taxon>Flectobacillaceae</taxon>
        <taxon>Aquirufa</taxon>
    </lineage>
</organism>
<protein>
    <submittedName>
        <fullName evidence="2">DUF4199 domain-containing protein</fullName>
    </submittedName>
</protein>
<dbReference type="Proteomes" id="UP001598138">
    <property type="component" value="Unassembled WGS sequence"/>
</dbReference>
<dbReference type="RefSeq" id="WP_377982767.1">
    <property type="nucleotide sequence ID" value="NZ_JBBKXZ010000001.1"/>
</dbReference>
<sequence>MENQTTSPSLIMLKWGAIGGLLSFIFTLITKFTGLEDDFSETLGWVSTIFTLIINVTILVLALREVREENDGFMSYGQGLGSSTLLGAIWGVIAGGFNYIYLQFIDQGVVQKQLDLARERLEDQGLTESQIQDAEKITKMMMGPGVQFVMVVVVTIVFMFILGLIVSGVLKREKSVFDE</sequence>
<feature type="transmembrane region" description="Helical" evidence="1">
    <location>
        <begin position="148"/>
        <end position="170"/>
    </location>
</feature>
<feature type="transmembrane region" description="Helical" evidence="1">
    <location>
        <begin position="12"/>
        <end position="30"/>
    </location>
</feature>
<keyword evidence="1" id="KW-0812">Transmembrane</keyword>
<dbReference type="EMBL" id="JBBKXZ010000001">
    <property type="protein sequence ID" value="MFD3393888.1"/>
    <property type="molecule type" value="Genomic_DNA"/>
</dbReference>
<dbReference type="Pfam" id="PF13858">
    <property type="entry name" value="DUF4199"/>
    <property type="match status" value="1"/>
</dbReference>
<feature type="transmembrane region" description="Helical" evidence="1">
    <location>
        <begin position="42"/>
        <end position="63"/>
    </location>
</feature>
<evidence type="ECO:0000313" key="2">
    <source>
        <dbReference type="EMBL" id="MFD3393888.1"/>
    </source>
</evidence>
<dbReference type="InterPro" id="IPR025250">
    <property type="entry name" value="DUF4199"/>
</dbReference>
<accession>A0ABW6DEI9</accession>
<reference evidence="2 3" key="1">
    <citation type="submission" date="2024-03" db="EMBL/GenBank/DDBJ databases">
        <title>Aquirufa genome sequencing.</title>
        <authorList>
            <person name="Pitt A."/>
            <person name="Hahn M.W."/>
        </authorList>
    </citation>
    <scope>NUCLEOTIDE SEQUENCE [LARGE SCALE GENOMIC DNA]</scope>
    <source>
        <strain evidence="2 3">OSTEICH-129V</strain>
    </source>
</reference>
<name>A0ABW6DEI9_9BACT</name>